<dbReference type="RefSeq" id="WP_168665841.1">
    <property type="nucleotide sequence ID" value="NZ_JAAXKX010000001.1"/>
</dbReference>
<dbReference type="NCBIfam" id="TIGR01730">
    <property type="entry name" value="RND_mfp"/>
    <property type="match status" value="1"/>
</dbReference>
<evidence type="ECO:0000256" key="2">
    <source>
        <dbReference type="SAM" id="Coils"/>
    </source>
</evidence>
<dbReference type="PANTHER" id="PTHR30469:SF20">
    <property type="entry name" value="EFFLUX RND TRANSPORTER PERIPLASMIC ADAPTOR SUBUNIT"/>
    <property type="match status" value="1"/>
</dbReference>
<accession>A0ABX1I6V4</accession>
<evidence type="ECO:0000313" key="4">
    <source>
        <dbReference type="EMBL" id="NKN31896.1"/>
    </source>
</evidence>
<dbReference type="Gene3D" id="1.10.287.470">
    <property type="entry name" value="Helix hairpin bin"/>
    <property type="match status" value="1"/>
</dbReference>
<keyword evidence="2" id="KW-0175">Coiled coil</keyword>
<dbReference type="Gene3D" id="2.40.420.20">
    <property type="match status" value="1"/>
</dbReference>
<gene>
    <name evidence="4" type="ORF">HF203_01470</name>
</gene>
<evidence type="ECO:0000259" key="3">
    <source>
        <dbReference type="Pfam" id="PF25954"/>
    </source>
</evidence>
<comment type="caution">
    <text evidence="4">The sequence shown here is derived from an EMBL/GenBank/DDBJ whole genome shotgun (WGS) entry which is preliminary data.</text>
</comment>
<name>A0ABX1I6V4_9GAMM</name>
<sequence length="370" mass="39762">MGVRPWPLLPALLVLAGCKTPSVPAELPVRPIAWTRVETASGEPQRWLAAVVRAVRRAPLSFEVGGRVELLEVEVGERFAAGALLGRLDARLHRLVRAERVSEVAEAEARLHEAERAFVRQRELHGRDWASQAAFDSAEAALGSARARLETARARLALAVENLSDTELYAPYAGVVTRRLAEPAQRVAAGETVLEIQGDDHRFEIALTVPETLIGRLEHGSIHRVRVPARPGLTLEARVAEIGAEGDAGGTFPVTLRLLEPCAELRTGMTAEVVLVADTMDGVGRRLIPVSAFLVGEGDERIAFVFRGEGGDEGIGTLERRSIELGAVGAGRVLVRAGLGPDEIVATHGLTFLRAGQRVSLLGVGARRYD</sequence>
<protein>
    <submittedName>
        <fullName evidence="4">Efflux RND transporter periplasmic adaptor subunit</fullName>
    </submittedName>
</protein>
<feature type="domain" description="CusB-like beta-barrel" evidence="3">
    <location>
        <begin position="207"/>
        <end position="277"/>
    </location>
</feature>
<dbReference type="Gene3D" id="2.40.50.100">
    <property type="match status" value="1"/>
</dbReference>
<keyword evidence="5" id="KW-1185">Reference proteome</keyword>
<comment type="similarity">
    <text evidence="1">Belongs to the membrane fusion protein (MFP) (TC 8.A.1) family.</text>
</comment>
<organism evidence="4 5">
    <name type="scientific">Marichromatium bheemlicum</name>
    <dbReference type="NCBI Taxonomy" id="365339"/>
    <lineage>
        <taxon>Bacteria</taxon>
        <taxon>Pseudomonadati</taxon>
        <taxon>Pseudomonadota</taxon>
        <taxon>Gammaproteobacteria</taxon>
        <taxon>Chromatiales</taxon>
        <taxon>Chromatiaceae</taxon>
        <taxon>Marichromatium</taxon>
    </lineage>
</organism>
<dbReference type="InterPro" id="IPR006143">
    <property type="entry name" value="RND_pump_MFP"/>
</dbReference>
<feature type="coiled-coil region" evidence="2">
    <location>
        <begin position="95"/>
        <end position="155"/>
    </location>
</feature>
<dbReference type="Proteomes" id="UP000740754">
    <property type="component" value="Unassembled WGS sequence"/>
</dbReference>
<evidence type="ECO:0000313" key="5">
    <source>
        <dbReference type="Proteomes" id="UP000740754"/>
    </source>
</evidence>
<dbReference type="PANTHER" id="PTHR30469">
    <property type="entry name" value="MULTIDRUG RESISTANCE PROTEIN MDTA"/>
    <property type="match status" value="1"/>
</dbReference>
<dbReference type="Pfam" id="PF25954">
    <property type="entry name" value="Beta-barrel_RND_2"/>
    <property type="match status" value="1"/>
</dbReference>
<dbReference type="PROSITE" id="PS51257">
    <property type="entry name" value="PROKAR_LIPOPROTEIN"/>
    <property type="match status" value="1"/>
</dbReference>
<dbReference type="InterPro" id="IPR058792">
    <property type="entry name" value="Beta-barrel_RND_2"/>
</dbReference>
<reference evidence="4 5" key="1">
    <citation type="submission" date="2020-04" db="EMBL/GenBank/DDBJ databases">
        <title>Draft Whole-Genome sequence of Marichromatium bheemlicum DSM 18632, type strain.</title>
        <authorList>
            <person name="Kyndt J.A."/>
            <person name="Meyer T.E."/>
        </authorList>
    </citation>
    <scope>NUCLEOTIDE SEQUENCE [LARGE SCALE GENOMIC DNA]</scope>
    <source>
        <strain evidence="4 5">DSM 18632</strain>
    </source>
</reference>
<dbReference type="SUPFAM" id="SSF111369">
    <property type="entry name" value="HlyD-like secretion proteins"/>
    <property type="match status" value="1"/>
</dbReference>
<dbReference type="Gene3D" id="2.40.30.170">
    <property type="match status" value="1"/>
</dbReference>
<dbReference type="EMBL" id="JAAXKX010000001">
    <property type="protein sequence ID" value="NKN31896.1"/>
    <property type="molecule type" value="Genomic_DNA"/>
</dbReference>
<evidence type="ECO:0000256" key="1">
    <source>
        <dbReference type="ARBA" id="ARBA00009477"/>
    </source>
</evidence>
<proteinExistence type="inferred from homology"/>